<feature type="short sequence motif" description="HXTX 1" evidence="2">
    <location>
        <begin position="42"/>
        <end position="45"/>
    </location>
</feature>
<keyword evidence="5" id="KW-1185">Reference proteome</keyword>
<feature type="active site" description="Proton acceptor" evidence="2">
    <location>
        <position position="126"/>
    </location>
</feature>
<name>A0ABT6W6A1_9ACTN</name>
<dbReference type="PANTHER" id="PTHR35561">
    <property type="entry name" value="RNA 2',3'-CYCLIC PHOSPHODIESTERASE"/>
    <property type="match status" value="1"/>
</dbReference>
<evidence type="ECO:0000256" key="2">
    <source>
        <dbReference type="HAMAP-Rule" id="MF_01940"/>
    </source>
</evidence>
<dbReference type="Gene3D" id="3.90.1140.10">
    <property type="entry name" value="Cyclic phosphodiesterase"/>
    <property type="match status" value="1"/>
</dbReference>
<feature type="short sequence motif" description="HXTX 2" evidence="2">
    <location>
        <begin position="126"/>
        <end position="129"/>
    </location>
</feature>
<dbReference type="HAMAP" id="MF_01940">
    <property type="entry name" value="RNA_CPDase"/>
    <property type="match status" value="1"/>
</dbReference>
<dbReference type="EC" id="3.1.4.58" evidence="2"/>
<protein>
    <recommendedName>
        <fullName evidence="2">RNA 2',3'-cyclic phosphodiesterase</fullName>
        <shortName evidence="2">RNA 2',3'-CPDase</shortName>
        <ecNumber evidence="2">3.1.4.58</ecNumber>
    </recommendedName>
</protein>
<dbReference type="SUPFAM" id="SSF55144">
    <property type="entry name" value="LigT-like"/>
    <property type="match status" value="1"/>
</dbReference>
<comment type="similarity">
    <text evidence="2">Belongs to the 2H phosphoesterase superfamily. ThpR family.</text>
</comment>
<gene>
    <name evidence="4" type="primary">thpR</name>
    <name evidence="4" type="ORF">POF43_021050</name>
</gene>
<reference evidence="4 5" key="1">
    <citation type="submission" date="2023-05" db="EMBL/GenBank/DDBJ databases">
        <title>Streptantibioticus silvisoli sp. nov., acidotolerant actinomycetes 1 from pine litter.</title>
        <authorList>
            <person name="Swiecimska M."/>
            <person name="Golinska P."/>
            <person name="Sangal V."/>
            <person name="Wachnowicz B."/>
            <person name="Goodfellow M."/>
        </authorList>
    </citation>
    <scope>NUCLEOTIDE SEQUENCE [LARGE SCALE GENOMIC DNA]</scope>
    <source>
        <strain evidence="4 5">SL54</strain>
    </source>
</reference>
<evidence type="ECO:0000256" key="3">
    <source>
        <dbReference type="SAM" id="MobiDB-lite"/>
    </source>
</evidence>
<sequence length="194" mass="20540">MRLFVAVTPPAAVLGELARAIGPLTTGARAGRLRWTEASGRHVTLAFLGATDPGVTLPALTERLARTARRHPPMTLRLAGAGRFGATVLWAAVTGETAALTRLAASVTEGARHAGIALEDRPFRPHLTLARARPDATPDDLRSLAAELAPVTSAPWTADRLQLIRSHARSSSRRPGGAGPRYETVGQWELTGPQ</sequence>
<dbReference type="Pfam" id="PF13563">
    <property type="entry name" value="2_5_RNA_ligase2"/>
    <property type="match status" value="1"/>
</dbReference>
<evidence type="ECO:0000313" key="4">
    <source>
        <dbReference type="EMBL" id="MDI5965178.1"/>
    </source>
</evidence>
<dbReference type="NCBIfam" id="TIGR02258">
    <property type="entry name" value="2_5_ligase"/>
    <property type="match status" value="1"/>
</dbReference>
<dbReference type="RefSeq" id="WP_271323013.1">
    <property type="nucleotide sequence ID" value="NZ_JAAGKO020000031.1"/>
</dbReference>
<dbReference type="Proteomes" id="UP001156398">
    <property type="component" value="Unassembled WGS sequence"/>
</dbReference>
<comment type="catalytic activity">
    <reaction evidence="2">
        <text>a 3'-end 2',3'-cyclophospho-ribonucleotide-RNA + H2O = a 3'-end 2'-phospho-ribonucleotide-RNA + H(+)</text>
        <dbReference type="Rhea" id="RHEA:11828"/>
        <dbReference type="Rhea" id="RHEA-COMP:10464"/>
        <dbReference type="Rhea" id="RHEA-COMP:17353"/>
        <dbReference type="ChEBI" id="CHEBI:15377"/>
        <dbReference type="ChEBI" id="CHEBI:15378"/>
        <dbReference type="ChEBI" id="CHEBI:83064"/>
        <dbReference type="ChEBI" id="CHEBI:173113"/>
        <dbReference type="EC" id="3.1.4.58"/>
    </reaction>
</comment>
<feature type="region of interest" description="Disordered" evidence="3">
    <location>
        <begin position="167"/>
        <end position="194"/>
    </location>
</feature>
<organism evidence="4 5">
    <name type="scientific">Streptantibioticus silvisoli</name>
    <dbReference type="NCBI Taxonomy" id="2705255"/>
    <lineage>
        <taxon>Bacteria</taxon>
        <taxon>Bacillati</taxon>
        <taxon>Actinomycetota</taxon>
        <taxon>Actinomycetes</taxon>
        <taxon>Kitasatosporales</taxon>
        <taxon>Streptomycetaceae</taxon>
        <taxon>Streptantibioticus</taxon>
    </lineage>
</organism>
<dbReference type="EMBL" id="JAAGKO020000031">
    <property type="protein sequence ID" value="MDI5965178.1"/>
    <property type="molecule type" value="Genomic_DNA"/>
</dbReference>
<comment type="function">
    <text evidence="2">Hydrolyzes RNA 2',3'-cyclic phosphodiester to an RNA 2'-phosphomonoester.</text>
</comment>
<dbReference type="InterPro" id="IPR009097">
    <property type="entry name" value="Cyclic_Pdiesterase"/>
</dbReference>
<dbReference type="PANTHER" id="PTHR35561:SF1">
    <property type="entry name" value="RNA 2',3'-CYCLIC PHOSPHODIESTERASE"/>
    <property type="match status" value="1"/>
</dbReference>
<accession>A0ABT6W6A1</accession>
<comment type="caution">
    <text evidence="4">The sequence shown here is derived from an EMBL/GenBank/DDBJ whole genome shotgun (WGS) entry which is preliminary data.</text>
</comment>
<evidence type="ECO:0000256" key="1">
    <source>
        <dbReference type="ARBA" id="ARBA00022801"/>
    </source>
</evidence>
<feature type="active site" description="Proton donor" evidence="2">
    <location>
        <position position="42"/>
    </location>
</feature>
<dbReference type="InterPro" id="IPR004175">
    <property type="entry name" value="RNA_CPDase"/>
</dbReference>
<proteinExistence type="inferred from homology"/>
<keyword evidence="1 2" id="KW-0378">Hydrolase</keyword>
<evidence type="ECO:0000313" key="5">
    <source>
        <dbReference type="Proteomes" id="UP001156398"/>
    </source>
</evidence>